<dbReference type="AlphaFoldDB" id="M2RA99"/>
<dbReference type="SUPFAM" id="SSF51430">
    <property type="entry name" value="NAD(P)-linked oxidoreductase"/>
    <property type="match status" value="1"/>
</dbReference>
<dbReference type="STRING" id="914234.M2RA99"/>
<dbReference type="PROSITE" id="PS00798">
    <property type="entry name" value="ALDOKETO_REDUCTASE_1"/>
    <property type="match status" value="1"/>
</dbReference>
<dbReference type="HOGENOM" id="CLU_023205_0_1_1"/>
<protein>
    <recommendedName>
        <fullName evidence="6">NADP-dependent oxidoreductase domain-containing protein</fullName>
    </recommendedName>
</protein>
<dbReference type="EMBL" id="KB445799">
    <property type="protein sequence ID" value="EMD35716.1"/>
    <property type="molecule type" value="Genomic_DNA"/>
</dbReference>
<evidence type="ECO:0000256" key="3">
    <source>
        <dbReference type="PIRSR" id="PIRSR000097-1"/>
    </source>
</evidence>
<evidence type="ECO:0000313" key="8">
    <source>
        <dbReference type="Proteomes" id="UP000016930"/>
    </source>
</evidence>
<evidence type="ECO:0000313" key="7">
    <source>
        <dbReference type="EMBL" id="EMD35716.1"/>
    </source>
</evidence>
<evidence type="ECO:0000259" key="6">
    <source>
        <dbReference type="Pfam" id="PF00248"/>
    </source>
</evidence>
<evidence type="ECO:0000256" key="1">
    <source>
        <dbReference type="ARBA" id="ARBA00007905"/>
    </source>
</evidence>
<dbReference type="OrthoDB" id="416253at2759"/>
<sequence length="275" mass="30877">MSLQITSSIKLLSEYEIPRLGLGVYQNSNCIPACLAALKHGYRHIDSARAYNNESDVGQAIRESGVPREQVFVTSKIIHAEHGYESALRAVDDSLRRFGFDYLDLFLIHSPLSGKQKRLDTWRALVECRNAGKIHTMGVSNYNVKHLEEIREAGLETPAVNQVELQPFCQQKPIVEYCKEHNIAVEAYCPLIRGEFGNPVLQEVSKKYNKNVAQILVRWSLQRGFVPLPKSSDSGRVVSNANIYDFEISQEDMAKIDALDKGKAGAISWNPVDTD</sequence>
<dbReference type="InterPro" id="IPR018170">
    <property type="entry name" value="Aldo/ket_reductase_CS"/>
</dbReference>
<keyword evidence="2" id="KW-0560">Oxidoreductase</keyword>
<accession>M2RA99</accession>
<evidence type="ECO:0000256" key="2">
    <source>
        <dbReference type="ARBA" id="ARBA00023002"/>
    </source>
</evidence>
<dbReference type="InterPro" id="IPR023210">
    <property type="entry name" value="NADP_OxRdtase_dom"/>
</dbReference>
<dbReference type="CDD" id="cd19071">
    <property type="entry name" value="AKR_AKR1-5-like"/>
    <property type="match status" value="1"/>
</dbReference>
<feature type="binding site" evidence="4">
    <location>
        <position position="109"/>
    </location>
    <ligand>
        <name>substrate</name>
    </ligand>
</feature>
<name>M2RA99_CERS8</name>
<dbReference type="FunFam" id="3.20.20.100:FF:000015">
    <property type="entry name" value="Oxidoreductase, aldo/keto reductase family"/>
    <property type="match status" value="1"/>
</dbReference>
<dbReference type="Pfam" id="PF00248">
    <property type="entry name" value="Aldo_ket_red"/>
    <property type="match status" value="1"/>
</dbReference>
<dbReference type="PIRSF" id="PIRSF000097">
    <property type="entry name" value="AKR"/>
    <property type="match status" value="1"/>
</dbReference>
<dbReference type="PRINTS" id="PR00069">
    <property type="entry name" value="ALDKETRDTASE"/>
</dbReference>
<keyword evidence="8" id="KW-1185">Reference proteome</keyword>
<organism evidence="7 8">
    <name type="scientific">Ceriporiopsis subvermispora (strain B)</name>
    <name type="common">White-rot fungus</name>
    <name type="synonym">Gelatoporia subvermispora</name>
    <dbReference type="NCBI Taxonomy" id="914234"/>
    <lineage>
        <taxon>Eukaryota</taxon>
        <taxon>Fungi</taxon>
        <taxon>Dikarya</taxon>
        <taxon>Basidiomycota</taxon>
        <taxon>Agaricomycotina</taxon>
        <taxon>Agaricomycetes</taxon>
        <taxon>Polyporales</taxon>
        <taxon>Gelatoporiaceae</taxon>
        <taxon>Gelatoporia</taxon>
    </lineage>
</organism>
<evidence type="ECO:0000256" key="4">
    <source>
        <dbReference type="PIRSR" id="PIRSR000097-2"/>
    </source>
</evidence>
<reference evidence="7 8" key="1">
    <citation type="journal article" date="2012" name="Proc. Natl. Acad. Sci. U.S.A.">
        <title>Comparative genomics of Ceriporiopsis subvermispora and Phanerochaete chrysosporium provide insight into selective ligninolysis.</title>
        <authorList>
            <person name="Fernandez-Fueyo E."/>
            <person name="Ruiz-Duenas F.J."/>
            <person name="Ferreira P."/>
            <person name="Floudas D."/>
            <person name="Hibbett D.S."/>
            <person name="Canessa P."/>
            <person name="Larrondo L.F."/>
            <person name="James T.Y."/>
            <person name="Seelenfreund D."/>
            <person name="Lobos S."/>
            <person name="Polanco R."/>
            <person name="Tello M."/>
            <person name="Honda Y."/>
            <person name="Watanabe T."/>
            <person name="Watanabe T."/>
            <person name="Ryu J.S."/>
            <person name="Kubicek C.P."/>
            <person name="Schmoll M."/>
            <person name="Gaskell J."/>
            <person name="Hammel K.E."/>
            <person name="St John F.J."/>
            <person name="Vanden Wymelenberg A."/>
            <person name="Sabat G."/>
            <person name="Splinter BonDurant S."/>
            <person name="Syed K."/>
            <person name="Yadav J.S."/>
            <person name="Doddapaneni H."/>
            <person name="Subramanian V."/>
            <person name="Lavin J.L."/>
            <person name="Oguiza J.A."/>
            <person name="Perez G."/>
            <person name="Pisabarro A.G."/>
            <person name="Ramirez L."/>
            <person name="Santoyo F."/>
            <person name="Master E."/>
            <person name="Coutinho P.M."/>
            <person name="Henrissat B."/>
            <person name="Lombard V."/>
            <person name="Magnuson J.K."/>
            <person name="Kuees U."/>
            <person name="Hori C."/>
            <person name="Igarashi K."/>
            <person name="Samejima M."/>
            <person name="Held B.W."/>
            <person name="Barry K.W."/>
            <person name="LaButti K.M."/>
            <person name="Lapidus A."/>
            <person name="Lindquist E.A."/>
            <person name="Lucas S.M."/>
            <person name="Riley R."/>
            <person name="Salamov A.A."/>
            <person name="Hoffmeister D."/>
            <person name="Schwenk D."/>
            <person name="Hadar Y."/>
            <person name="Yarden O."/>
            <person name="de Vries R.P."/>
            <person name="Wiebenga A."/>
            <person name="Stenlid J."/>
            <person name="Eastwood D."/>
            <person name="Grigoriev I.V."/>
            <person name="Berka R.M."/>
            <person name="Blanchette R.A."/>
            <person name="Kersten P."/>
            <person name="Martinez A.T."/>
            <person name="Vicuna R."/>
            <person name="Cullen D."/>
        </authorList>
    </citation>
    <scope>NUCLEOTIDE SEQUENCE [LARGE SCALE GENOMIC DNA]</scope>
    <source>
        <strain evidence="7 8">B</strain>
    </source>
</reference>
<dbReference type="GO" id="GO:0016491">
    <property type="term" value="F:oxidoreductase activity"/>
    <property type="evidence" value="ECO:0007669"/>
    <property type="project" value="UniProtKB-KW"/>
</dbReference>
<dbReference type="Proteomes" id="UP000016930">
    <property type="component" value="Unassembled WGS sequence"/>
</dbReference>
<dbReference type="PANTHER" id="PTHR43827">
    <property type="entry name" value="2,5-DIKETO-D-GLUCONIC ACID REDUCTASE"/>
    <property type="match status" value="1"/>
</dbReference>
<proteinExistence type="inferred from homology"/>
<evidence type="ECO:0000256" key="5">
    <source>
        <dbReference type="PIRSR" id="PIRSR000097-3"/>
    </source>
</evidence>
<feature type="domain" description="NADP-dependent oxidoreductase" evidence="6">
    <location>
        <begin position="31"/>
        <end position="260"/>
    </location>
</feature>
<dbReference type="InterPro" id="IPR036812">
    <property type="entry name" value="NAD(P)_OxRdtase_dom_sf"/>
</dbReference>
<dbReference type="PANTHER" id="PTHR43827:SF13">
    <property type="entry name" value="ALDO_KETO REDUCTASE FAMILY PROTEIN"/>
    <property type="match status" value="1"/>
</dbReference>
<gene>
    <name evidence="7" type="ORF">CERSUDRAFT_115677</name>
</gene>
<feature type="site" description="Lowers pKa of active site Tyr" evidence="5">
    <location>
        <position position="76"/>
    </location>
</feature>
<dbReference type="InterPro" id="IPR020471">
    <property type="entry name" value="AKR"/>
</dbReference>
<feature type="active site" description="Proton donor" evidence="3">
    <location>
        <position position="51"/>
    </location>
</feature>
<comment type="similarity">
    <text evidence="1">Belongs to the aldo/keto reductase family.</text>
</comment>
<dbReference type="Gene3D" id="3.20.20.100">
    <property type="entry name" value="NADP-dependent oxidoreductase domain"/>
    <property type="match status" value="1"/>
</dbReference>